<dbReference type="GO" id="GO:0071555">
    <property type="term" value="P:cell wall organization"/>
    <property type="evidence" value="ECO:0007669"/>
    <property type="project" value="UniProtKB-KW"/>
</dbReference>
<evidence type="ECO:0000313" key="3">
    <source>
        <dbReference type="Proteomes" id="UP000199645"/>
    </source>
</evidence>
<dbReference type="GO" id="GO:0016740">
    <property type="term" value="F:transferase activity"/>
    <property type="evidence" value="ECO:0007669"/>
    <property type="project" value="UniProtKB-KW"/>
</dbReference>
<feature type="region of interest" description="Disordered" evidence="1">
    <location>
        <begin position="88"/>
        <end position="107"/>
    </location>
</feature>
<dbReference type="EMBL" id="FONV01000002">
    <property type="protein sequence ID" value="SFE59904.1"/>
    <property type="molecule type" value="Genomic_DNA"/>
</dbReference>
<gene>
    <name evidence="2" type="ORF">SAMN05421541_102543</name>
</gene>
<proteinExistence type="predicted"/>
<evidence type="ECO:0008006" key="4">
    <source>
        <dbReference type="Google" id="ProtNLM"/>
    </source>
</evidence>
<sequence length="203" mass="22405">MSKESSLSSQKASWLSRSVFVIGLVVAGLMVPASAQAYTQKKLGTYKSAPYMVFEVNRSNPLRSKLTAYVSLKNGSYRLSMRAGSGNGTKSECVSNKGHIPSGVYDPDDEDRKSTLQYIPNKRNGSEVVRGAVWSLGNKTCTPKSGERRITRTLLYIHSQGATAWSGNYASNGCIKISQKDRAQLKKMWSGALYQQKRMLMVF</sequence>
<dbReference type="InterPro" id="IPR038063">
    <property type="entry name" value="Transpep_catalytic_dom"/>
</dbReference>
<dbReference type="STRING" id="35752.SAMN05421541_102543"/>
<evidence type="ECO:0000313" key="2">
    <source>
        <dbReference type="EMBL" id="SFE59904.1"/>
    </source>
</evidence>
<keyword evidence="3" id="KW-1185">Reference proteome</keyword>
<dbReference type="Proteomes" id="UP000199645">
    <property type="component" value="Unassembled WGS sequence"/>
</dbReference>
<name>A0A1I2BV28_9ACTN</name>
<organism evidence="2 3">
    <name type="scientific">Actinoplanes philippinensis</name>
    <dbReference type="NCBI Taxonomy" id="35752"/>
    <lineage>
        <taxon>Bacteria</taxon>
        <taxon>Bacillati</taxon>
        <taxon>Actinomycetota</taxon>
        <taxon>Actinomycetes</taxon>
        <taxon>Micromonosporales</taxon>
        <taxon>Micromonosporaceae</taxon>
        <taxon>Actinoplanes</taxon>
    </lineage>
</organism>
<dbReference type="GO" id="GO:0009252">
    <property type="term" value="P:peptidoglycan biosynthetic process"/>
    <property type="evidence" value="ECO:0007669"/>
    <property type="project" value="UniProtKB-KW"/>
</dbReference>
<dbReference type="GO" id="GO:0008360">
    <property type="term" value="P:regulation of cell shape"/>
    <property type="evidence" value="ECO:0007669"/>
    <property type="project" value="UniProtKB-KW"/>
</dbReference>
<reference evidence="2 3" key="1">
    <citation type="submission" date="2016-10" db="EMBL/GenBank/DDBJ databases">
        <authorList>
            <person name="de Groot N.N."/>
        </authorList>
    </citation>
    <scope>NUCLEOTIDE SEQUENCE [LARGE SCALE GENOMIC DNA]</scope>
    <source>
        <strain evidence="2 3">DSM 43019</strain>
    </source>
</reference>
<protein>
    <recommendedName>
        <fullName evidence="4">L,D-transpeptidase catalytic domain</fullName>
    </recommendedName>
</protein>
<dbReference type="AlphaFoldDB" id="A0A1I2BV28"/>
<dbReference type="SUPFAM" id="SSF141523">
    <property type="entry name" value="L,D-transpeptidase catalytic domain-like"/>
    <property type="match status" value="1"/>
</dbReference>
<accession>A0A1I2BV28</accession>
<evidence type="ECO:0000256" key="1">
    <source>
        <dbReference type="SAM" id="MobiDB-lite"/>
    </source>
</evidence>